<protein>
    <submittedName>
        <fullName evidence="3">Uncharacterized protein</fullName>
    </submittedName>
</protein>
<keyword evidence="4" id="KW-1185">Reference proteome</keyword>
<accession>A0A4C1SU37</accession>
<organism evidence="3 4">
    <name type="scientific">Eumeta variegata</name>
    <name type="common">Bagworm moth</name>
    <name type="synonym">Eumeta japonica</name>
    <dbReference type="NCBI Taxonomy" id="151549"/>
    <lineage>
        <taxon>Eukaryota</taxon>
        <taxon>Metazoa</taxon>
        <taxon>Ecdysozoa</taxon>
        <taxon>Arthropoda</taxon>
        <taxon>Hexapoda</taxon>
        <taxon>Insecta</taxon>
        <taxon>Pterygota</taxon>
        <taxon>Neoptera</taxon>
        <taxon>Endopterygota</taxon>
        <taxon>Lepidoptera</taxon>
        <taxon>Glossata</taxon>
        <taxon>Ditrysia</taxon>
        <taxon>Tineoidea</taxon>
        <taxon>Psychidae</taxon>
        <taxon>Oiketicinae</taxon>
        <taxon>Eumeta</taxon>
    </lineage>
</organism>
<proteinExistence type="predicted"/>
<feature type="transmembrane region" description="Helical" evidence="2">
    <location>
        <begin position="12"/>
        <end position="34"/>
    </location>
</feature>
<keyword evidence="2" id="KW-0472">Membrane</keyword>
<evidence type="ECO:0000256" key="1">
    <source>
        <dbReference type="SAM" id="MobiDB-lite"/>
    </source>
</evidence>
<dbReference type="Proteomes" id="UP000299102">
    <property type="component" value="Unassembled WGS sequence"/>
</dbReference>
<reference evidence="3 4" key="1">
    <citation type="journal article" date="2019" name="Commun. Biol.">
        <title>The bagworm genome reveals a unique fibroin gene that provides high tensile strength.</title>
        <authorList>
            <person name="Kono N."/>
            <person name="Nakamura H."/>
            <person name="Ohtoshi R."/>
            <person name="Tomita M."/>
            <person name="Numata K."/>
            <person name="Arakawa K."/>
        </authorList>
    </citation>
    <scope>NUCLEOTIDE SEQUENCE [LARGE SCALE GENOMIC DNA]</scope>
</reference>
<gene>
    <name evidence="3" type="ORF">EVAR_3698_1</name>
</gene>
<keyword evidence="2" id="KW-0812">Transmembrane</keyword>
<sequence>MFYYKQSSLTPFAIVSTTLRILTLCLSCCAYGSFGLPPLPVTRRPLFFSKGGRQSLSLKYRSRGGRAEGAGNKVAEGGEVTRGRPRGDGAGARCK</sequence>
<keyword evidence="2" id="KW-1133">Transmembrane helix</keyword>
<evidence type="ECO:0000313" key="3">
    <source>
        <dbReference type="EMBL" id="GBP04758.1"/>
    </source>
</evidence>
<evidence type="ECO:0000313" key="4">
    <source>
        <dbReference type="Proteomes" id="UP000299102"/>
    </source>
</evidence>
<comment type="caution">
    <text evidence="3">The sequence shown here is derived from an EMBL/GenBank/DDBJ whole genome shotgun (WGS) entry which is preliminary data.</text>
</comment>
<name>A0A4C1SU37_EUMVA</name>
<evidence type="ECO:0000256" key="2">
    <source>
        <dbReference type="SAM" id="Phobius"/>
    </source>
</evidence>
<feature type="region of interest" description="Disordered" evidence="1">
    <location>
        <begin position="63"/>
        <end position="95"/>
    </location>
</feature>
<dbReference type="EMBL" id="BGZK01000015">
    <property type="protein sequence ID" value="GBP04758.1"/>
    <property type="molecule type" value="Genomic_DNA"/>
</dbReference>
<dbReference type="AlphaFoldDB" id="A0A4C1SU37"/>